<organism evidence="1 2">
    <name type="scientific">Gossypium gossypioides</name>
    <name type="common">Mexican cotton</name>
    <name type="synonym">Selera gossypioides</name>
    <dbReference type="NCBI Taxonomy" id="34282"/>
    <lineage>
        <taxon>Eukaryota</taxon>
        <taxon>Viridiplantae</taxon>
        <taxon>Streptophyta</taxon>
        <taxon>Embryophyta</taxon>
        <taxon>Tracheophyta</taxon>
        <taxon>Spermatophyta</taxon>
        <taxon>Magnoliopsida</taxon>
        <taxon>eudicotyledons</taxon>
        <taxon>Gunneridae</taxon>
        <taxon>Pentapetalae</taxon>
        <taxon>rosids</taxon>
        <taxon>malvids</taxon>
        <taxon>Malvales</taxon>
        <taxon>Malvaceae</taxon>
        <taxon>Malvoideae</taxon>
        <taxon>Gossypium</taxon>
    </lineage>
</organism>
<name>A0A7J9BL68_GOSGO</name>
<evidence type="ECO:0000313" key="2">
    <source>
        <dbReference type="Proteomes" id="UP000593579"/>
    </source>
</evidence>
<sequence>MVFSGGWGDYLNEDSTTKKMSFNGLGEDMSVDIVMDLSLAPALSWKAKLLGRGVIGSKDSFASSSTINEEDPDFMEEDIMRSIVNGMSVIDFFERIQQILVKDMVNMVVVKLLGWNIEYATLHNKIFSLWSPSYPFQLMDVKNGYFLIKFHSREDYDMVFTQVCRDSSTSGEFWRKITALVGKVAKLDFKTDNELRGWFAQMAVYIRCIKDLCPTTVAVLDRTIEMEATPMSLPTGERTMEMAKAFRPLMLVKRKPAQTERE</sequence>
<dbReference type="AlphaFoldDB" id="A0A7J9BL68"/>
<accession>A0A7J9BL68</accession>
<dbReference type="EMBL" id="JABEZY010000004">
    <property type="protein sequence ID" value="MBA0736910.1"/>
    <property type="molecule type" value="Genomic_DNA"/>
</dbReference>
<evidence type="ECO:0000313" key="1">
    <source>
        <dbReference type="EMBL" id="MBA0736910.1"/>
    </source>
</evidence>
<comment type="caution">
    <text evidence="1">The sequence shown here is derived from an EMBL/GenBank/DDBJ whole genome shotgun (WGS) entry which is preliminary data.</text>
</comment>
<dbReference type="OrthoDB" id="10452597at2759"/>
<protein>
    <recommendedName>
        <fullName evidence="3">DUF4283 domain-containing protein</fullName>
    </recommendedName>
</protein>
<evidence type="ECO:0008006" key="3">
    <source>
        <dbReference type="Google" id="ProtNLM"/>
    </source>
</evidence>
<gene>
    <name evidence="1" type="ORF">Gogos_010398</name>
</gene>
<dbReference type="Proteomes" id="UP000593579">
    <property type="component" value="Unassembled WGS sequence"/>
</dbReference>
<reference evidence="1 2" key="1">
    <citation type="journal article" date="2019" name="Genome Biol. Evol.">
        <title>Insights into the evolution of the New World diploid cottons (Gossypium, subgenus Houzingenia) based on genome sequencing.</title>
        <authorList>
            <person name="Grover C.E."/>
            <person name="Arick M.A. 2nd"/>
            <person name="Thrash A."/>
            <person name="Conover J.L."/>
            <person name="Sanders W.S."/>
            <person name="Peterson D.G."/>
            <person name="Frelichowski J.E."/>
            <person name="Scheffler J.A."/>
            <person name="Scheffler B.E."/>
            <person name="Wendel J.F."/>
        </authorList>
    </citation>
    <scope>NUCLEOTIDE SEQUENCE [LARGE SCALE GENOMIC DNA]</scope>
    <source>
        <strain evidence="1">5</strain>
        <tissue evidence="1">Leaf</tissue>
    </source>
</reference>
<keyword evidence="2" id="KW-1185">Reference proteome</keyword>
<dbReference type="InterPro" id="IPR040256">
    <property type="entry name" value="At4g02000-like"/>
</dbReference>
<dbReference type="PANTHER" id="PTHR31286:SF173">
    <property type="entry name" value="DUF4283 DOMAIN-CONTAINING PROTEIN"/>
    <property type="match status" value="1"/>
</dbReference>
<proteinExistence type="predicted"/>
<dbReference type="PANTHER" id="PTHR31286">
    <property type="entry name" value="GLYCINE-RICH CELL WALL STRUCTURAL PROTEIN 1.8-LIKE"/>
    <property type="match status" value="1"/>
</dbReference>